<keyword evidence="2" id="KW-1185">Reference proteome</keyword>
<evidence type="ECO:0000313" key="2">
    <source>
        <dbReference type="Proteomes" id="UP000826050"/>
    </source>
</evidence>
<protein>
    <recommendedName>
        <fullName evidence="3">CBS domain-containing protein</fullName>
    </recommendedName>
</protein>
<dbReference type="EMBL" id="CP049362">
    <property type="protein sequence ID" value="QXX78978.1"/>
    <property type="molecule type" value="Genomic_DNA"/>
</dbReference>
<reference evidence="1 2" key="1">
    <citation type="submission" date="2020-02" db="EMBL/GenBank/DDBJ databases">
        <title>Partial ammonium oxidation to N2 by heterotrophic bacteria.</title>
        <authorList>
            <person name="Wu M."/>
        </authorList>
    </citation>
    <scope>NUCLEOTIDE SEQUENCE [LARGE SCALE GENOMIC DNA]</scope>
    <source>
        <strain evidence="1 2">HO-1</strain>
    </source>
</reference>
<evidence type="ECO:0008006" key="3">
    <source>
        <dbReference type="Google" id="ProtNLM"/>
    </source>
</evidence>
<organism evidence="1 2">
    <name type="scientific">Alcaligenes ammonioxydans</name>
    <dbReference type="NCBI Taxonomy" id="2582914"/>
    <lineage>
        <taxon>Bacteria</taxon>
        <taxon>Pseudomonadati</taxon>
        <taxon>Pseudomonadota</taxon>
        <taxon>Betaproteobacteria</taxon>
        <taxon>Burkholderiales</taxon>
        <taxon>Alcaligenaceae</taxon>
        <taxon>Alcaligenes</taxon>
    </lineage>
</organism>
<proteinExistence type="predicted"/>
<name>A0ABX8SSG7_9BURK</name>
<accession>A0ABX8SSG7</accession>
<evidence type="ECO:0000313" key="1">
    <source>
        <dbReference type="EMBL" id="QXX78978.1"/>
    </source>
</evidence>
<gene>
    <name evidence="1" type="ORF">FE795_08090</name>
</gene>
<dbReference type="RefSeq" id="WP_219236005.1">
    <property type="nucleotide sequence ID" value="NZ_CP049362.1"/>
</dbReference>
<sequence>MVKKKKGSKARSLDKDSALYFRDKLREARYLALADSEGFPQICYAIESLGRYLTGKGHGLGDYYLALETIVHNSGYSSEIVSKKIGLFAEFGALYATLKAARNDVMHSGVYARHATEAGINLCLMLEEALFVNIKRKNVSDFMIRNPVFVESWHPVAFARQLMLTHSFSFLPVQIGTEWKLLSELEMATYLFPHDGATRLEYLNKSIADAIKDDEGEFRLKLEKAVSFSLDCEVSSVLENRKSSHSLWLVLDGERLLGVLSPFELM</sequence>
<dbReference type="Proteomes" id="UP000826050">
    <property type="component" value="Chromosome"/>
</dbReference>